<dbReference type="PANTHER" id="PTHR40841:SF2">
    <property type="entry name" value="SIDEROPHORE-DEGRADING ESTERASE (EUROFUNG)"/>
    <property type="match status" value="1"/>
</dbReference>
<dbReference type="SUPFAM" id="SSF53474">
    <property type="entry name" value="alpha/beta-Hydrolases"/>
    <property type="match status" value="1"/>
</dbReference>
<evidence type="ECO:0000256" key="2">
    <source>
        <dbReference type="ARBA" id="ARBA00005622"/>
    </source>
</evidence>
<evidence type="ECO:0000256" key="8">
    <source>
        <dbReference type="ARBA" id="ARBA00048109"/>
    </source>
</evidence>
<dbReference type="Gene3D" id="3.40.50.1820">
    <property type="entry name" value="alpha/beta hydrolase"/>
    <property type="match status" value="1"/>
</dbReference>
<evidence type="ECO:0000313" key="11">
    <source>
        <dbReference type="Proteomes" id="UP000494108"/>
    </source>
</evidence>
<dbReference type="AlphaFoldDB" id="A0A6S7A3J5"/>
<dbReference type="Proteomes" id="UP000494108">
    <property type="component" value="Unassembled WGS sequence"/>
</dbReference>
<comment type="catalytic activity">
    <reaction evidence="1">
        <text>2 alpha,alpha'-trehalose 6-mycolate = alpha,alpha'-trehalose 6,6'-bismycolate + alpha,alpha-trehalose</text>
        <dbReference type="Rhea" id="RHEA:23472"/>
        <dbReference type="ChEBI" id="CHEBI:16551"/>
        <dbReference type="ChEBI" id="CHEBI:18195"/>
        <dbReference type="ChEBI" id="CHEBI:18234"/>
        <dbReference type="EC" id="2.3.1.122"/>
    </reaction>
</comment>
<gene>
    <name evidence="10" type="primary">besA_3</name>
    <name evidence="10" type="ORF">LMG3431_05916</name>
</gene>
<dbReference type="InterPro" id="IPR006311">
    <property type="entry name" value="TAT_signal"/>
</dbReference>
<evidence type="ECO:0000313" key="10">
    <source>
        <dbReference type="EMBL" id="CAB3709644.1"/>
    </source>
</evidence>
<dbReference type="Pfam" id="PF00756">
    <property type="entry name" value="Esterase"/>
    <property type="match status" value="1"/>
</dbReference>
<evidence type="ECO:0000256" key="9">
    <source>
        <dbReference type="SAM" id="SignalP"/>
    </source>
</evidence>
<evidence type="ECO:0000256" key="1">
    <source>
        <dbReference type="ARBA" id="ARBA00000697"/>
    </source>
</evidence>
<feature type="signal peptide" evidence="9">
    <location>
        <begin position="1"/>
        <end position="23"/>
    </location>
</feature>
<evidence type="ECO:0000256" key="3">
    <source>
        <dbReference type="ARBA" id="ARBA00005874"/>
    </source>
</evidence>
<keyword evidence="9" id="KW-0732">Signal</keyword>
<evidence type="ECO:0000256" key="5">
    <source>
        <dbReference type="ARBA" id="ARBA00013244"/>
    </source>
</evidence>
<evidence type="ECO:0000256" key="4">
    <source>
        <dbReference type="ARBA" id="ARBA00012820"/>
    </source>
</evidence>
<dbReference type="RefSeq" id="WP_175178128.1">
    <property type="nucleotide sequence ID" value="NZ_CADIJX010000015.1"/>
</dbReference>
<comment type="catalytic activity">
    <reaction evidence="8">
        <text>an acyl-CoA + a 1,2-diacyl-sn-glycerol = a triacyl-sn-glycerol + CoA</text>
        <dbReference type="Rhea" id="RHEA:10868"/>
        <dbReference type="ChEBI" id="CHEBI:17815"/>
        <dbReference type="ChEBI" id="CHEBI:57287"/>
        <dbReference type="ChEBI" id="CHEBI:58342"/>
        <dbReference type="ChEBI" id="CHEBI:64615"/>
        <dbReference type="EC" id="2.3.1.20"/>
    </reaction>
</comment>
<dbReference type="InterPro" id="IPR029058">
    <property type="entry name" value="AB_hydrolase_fold"/>
</dbReference>
<dbReference type="PROSITE" id="PS51318">
    <property type="entry name" value="TAT"/>
    <property type="match status" value="1"/>
</dbReference>
<keyword evidence="6 10" id="KW-0378">Hydrolase</keyword>
<dbReference type="EMBL" id="CADIJX010000015">
    <property type="protein sequence ID" value="CAB3709644.1"/>
    <property type="molecule type" value="Genomic_DNA"/>
</dbReference>
<dbReference type="EC" id="2.3.1.122" evidence="4"/>
<proteinExistence type="inferred from homology"/>
<sequence length="285" mass="30858">MSGLTRRRWLMGAAALAAWPALAKRASLPGTQQFDLDAPGGAYRIQVLAPRREPRRAAGHPVLYLLDGNAFFGAYYDAARLQDELAGDAIIVAVGYPSDGPFDFLRRSYDFSPPLPPGAVPPAGQPPLGGELALHAFLADVLLPQIAARHPVDARRQILLGHSFGGMYALALLYAHPALFGQIVAISPSLWWQDHYLLERERDFVARAQAAEFTLSNKRLLLIAGGAESPQTIQETRSLAQRLDTALSGRGLGIDYAELPGETHMSVPVAAATTVLRHVLTARWT</sequence>
<dbReference type="GO" id="GO:0050348">
    <property type="term" value="F:trehalose O-mycolyltransferase activity"/>
    <property type="evidence" value="ECO:0007669"/>
    <property type="project" value="UniProtKB-EC"/>
</dbReference>
<dbReference type="PANTHER" id="PTHR40841">
    <property type="entry name" value="SIDEROPHORE TRIACETYLFUSARININE C ESTERASE"/>
    <property type="match status" value="1"/>
</dbReference>
<reference evidence="10 11" key="1">
    <citation type="submission" date="2020-04" db="EMBL/GenBank/DDBJ databases">
        <authorList>
            <person name="De Canck E."/>
        </authorList>
    </citation>
    <scope>NUCLEOTIDE SEQUENCE [LARGE SCALE GENOMIC DNA]</scope>
    <source>
        <strain evidence="10 11">LMG 3431</strain>
    </source>
</reference>
<keyword evidence="11" id="KW-1185">Reference proteome</keyword>
<dbReference type="InterPro" id="IPR000801">
    <property type="entry name" value="Esterase-like"/>
</dbReference>
<dbReference type="GO" id="GO:0016788">
    <property type="term" value="F:hydrolase activity, acting on ester bonds"/>
    <property type="evidence" value="ECO:0007669"/>
    <property type="project" value="TreeGrafter"/>
</dbReference>
<dbReference type="GO" id="GO:0004144">
    <property type="term" value="F:diacylglycerol O-acyltransferase activity"/>
    <property type="evidence" value="ECO:0007669"/>
    <property type="project" value="UniProtKB-EC"/>
</dbReference>
<evidence type="ECO:0000256" key="7">
    <source>
        <dbReference type="ARBA" id="ARBA00032572"/>
    </source>
</evidence>
<comment type="similarity">
    <text evidence="2">Belongs to the esterase D family.</text>
</comment>
<comment type="similarity">
    <text evidence="3">Belongs to the mycobacterial A85 antigen family.</text>
</comment>
<name>A0A6S7A3J5_9BURK</name>
<evidence type="ECO:0000256" key="6">
    <source>
        <dbReference type="ARBA" id="ARBA00022801"/>
    </source>
</evidence>
<accession>A0A6S7A3J5</accession>
<organism evidence="10 11">
    <name type="scientific">Achromobacter pestifer</name>
    <dbReference type="NCBI Taxonomy" id="1353889"/>
    <lineage>
        <taxon>Bacteria</taxon>
        <taxon>Pseudomonadati</taxon>
        <taxon>Pseudomonadota</taxon>
        <taxon>Betaproteobacteria</taxon>
        <taxon>Burkholderiales</taxon>
        <taxon>Alcaligenaceae</taxon>
        <taxon>Achromobacter</taxon>
    </lineage>
</organism>
<protein>
    <recommendedName>
        <fullName evidence="7">Acyl-CoA:diacylglycerol acyltransferase</fullName>
        <ecNumber evidence="4">2.3.1.122</ecNumber>
        <ecNumber evidence="5">2.3.1.20</ecNumber>
    </recommendedName>
</protein>
<dbReference type="EC" id="2.3.1.20" evidence="5"/>
<feature type="chain" id="PRO_5028887821" description="Acyl-CoA:diacylglycerol acyltransferase" evidence="9">
    <location>
        <begin position="24"/>
        <end position="285"/>
    </location>
</feature>
<dbReference type="InterPro" id="IPR052558">
    <property type="entry name" value="Siderophore_Hydrolase_D"/>
</dbReference>